<evidence type="ECO:0000313" key="3">
    <source>
        <dbReference type="Proteomes" id="UP000807716"/>
    </source>
</evidence>
<comment type="caution">
    <text evidence="2">The sequence shown here is derived from an EMBL/GenBank/DDBJ whole genome shotgun (WGS) entry which is preliminary data.</text>
</comment>
<evidence type="ECO:0000313" key="2">
    <source>
        <dbReference type="EMBL" id="KAG0253066.1"/>
    </source>
</evidence>
<gene>
    <name evidence="2" type="ORF">DFQ27_007694</name>
</gene>
<dbReference type="OrthoDB" id="10582872at2759"/>
<protein>
    <submittedName>
        <fullName evidence="2">Uncharacterized protein</fullName>
    </submittedName>
</protein>
<evidence type="ECO:0000256" key="1">
    <source>
        <dbReference type="SAM" id="MobiDB-lite"/>
    </source>
</evidence>
<organism evidence="2 3">
    <name type="scientific">Actinomortierella ambigua</name>
    <dbReference type="NCBI Taxonomy" id="1343610"/>
    <lineage>
        <taxon>Eukaryota</taxon>
        <taxon>Fungi</taxon>
        <taxon>Fungi incertae sedis</taxon>
        <taxon>Mucoromycota</taxon>
        <taxon>Mortierellomycotina</taxon>
        <taxon>Mortierellomycetes</taxon>
        <taxon>Mortierellales</taxon>
        <taxon>Mortierellaceae</taxon>
        <taxon>Actinomortierella</taxon>
    </lineage>
</organism>
<reference evidence="2" key="1">
    <citation type="journal article" date="2020" name="Fungal Divers.">
        <title>Resolving the Mortierellaceae phylogeny through synthesis of multi-gene phylogenetics and phylogenomics.</title>
        <authorList>
            <person name="Vandepol N."/>
            <person name="Liber J."/>
            <person name="Desiro A."/>
            <person name="Na H."/>
            <person name="Kennedy M."/>
            <person name="Barry K."/>
            <person name="Grigoriev I.V."/>
            <person name="Miller A.N."/>
            <person name="O'Donnell K."/>
            <person name="Stajich J.E."/>
            <person name="Bonito G."/>
        </authorList>
    </citation>
    <scope>NUCLEOTIDE SEQUENCE</scope>
    <source>
        <strain evidence="2">BC1065</strain>
    </source>
</reference>
<feature type="region of interest" description="Disordered" evidence="1">
    <location>
        <begin position="761"/>
        <end position="818"/>
    </location>
</feature>
<sequence length="893" mass="98622">MNIPTSPLAPASPHAQLYIRTRVAQLFQSMTISEAIKRLLHCGRNPIRNYPTHPNLYERVPYGLVYADEGFEGQVRILGMVSAFDLLYSFVHDTVIARGPHRVTLGEVLTPGRIIATWTPESFHPEYFQTMQLLAEDGHILGDLPVEDIHWQTESDRHQAIVRKWFPGSDVHAIAQQSSKTLRDMLEQSLLLGSETEMLHANKSIVFIREHQVAATVIGILHHERAPYAVVLAQHGMDIMGVVRIHDLLARIIYEAPASLTIQPIGEWVIPAEGDTLAQKFQWAVRFMKAEHSLWVKKTELRTGSDDDAYDNRLRAVQTSEMVHATAMPFHLNAHLRSWCLLEDDLGSKLFDLLKQVDISKLVHLFPSSPPVPWYRRRQPSSTYAIAAFLAASGGVILALRNPLRAHITIYGFPIDLGALRSFFSAQQRPFLDGEAKNDSGRRVFSFVGGSWQQPAHRQVRWAADAASPLFSPLSSSSSSLSSSTLMHDASPSCPFAPLPPSQSLSLTLALSPATTTCRTSSFVWNLPHSRQKTTSLHEAVIQEGDNLMRLLSSSAIDPSSSSSSSSSVCSILVLAGLGASTISLASLGGRYITRVWRQRRELYDATAQDEHDRRYLFTYPVASAATTTTTAAVNATMVPQTTNPYTQAIGSTFTFRTEVPQAWRMMGQENAAQGNNTGEYVNNPSGGSGAALVTTLYHNIPTSYLGYQTLMDRLRSTSYGHRLYVFPPPRPLTPTTGHEGEEPAAAAATDATVALEGDLTFSDDDNDLHDYSEGSSDVYSDDIPLIEGDPIISGHAASESDPNNNDNNNNNNDTNIRSQGQDTVVYLAPVYTNFLGQDVLLSTWTLVRAVQEATYLGETYVNIRFRAVTETQIAAHCNTQGVRWLRLTAFQH</sequence>
<name>A0A9P6PU60_9FUNG</name>
<dbReference type="AlphaFoldDB" id="A0A9P6PU60"/>
<feature type="compositionally biased region" description="Low complexity" evidence="1">
    <location>
        <begin position="804"/>
        <end position="816"/>
    </location>
</feature>
<proteinExistence type="predicted"/>
<dbReference type="EMBL" id="JAAAJB010000611">
    <property type="protein sequence ID" value="KAG0253066.1"/>
    <property type="molecule type" value="Genomic_DNA"/>
</dbReference>
<accession>A0A9P6PU60</accession>
<dbReference type="Proteomes" id="UP000807716">
    <property type="component" value="Unassembled WGS sequence"/>
</dbReference>
<keyword evidence="3" id="KW-1185">Reference proteome</keyword>